<dbReference type="EMBL" id="CP045503">
    <property type="protein sequence ID" value="QPG58855.1"/>
    <property type="molecule type" value="Genomic_DNA"/>
</dbReference>
<keyword evidence="3" id="KW-0479">Metal-binding</keyword>
<dbReference type="Pfam" id="PF01814">
    <property type="entry name" value="Hemerythrin"/>
    <property type="match status" value="1"/>
</dbReference>
<dbReference type="SUPFAM" id="SSF55073">
    <property type="entry name" value="Nucleotide cyclase"/>
    <property type="match status" value="1"/>
</dbReference>
<feature type="domain" description="GGDEF" evidence="6">
    <location>
        <begin position="236"/>
        <end position="364"/>
    </location>
</feature>
<evidence type="ECO:0000313" key="7">
    <source>
        <dbReference type="EMBL" id="QPG58855.1"/>
    </source>
</evidence>
<evidence type="ECO:0000313" key="8">
    <source>
        <dbReference type="Proteomes" id="UP000316416"/>
    </source>
</evidence>
<evidence type="ECO:0000256" key="4">
    <source>
        <dbReference type="ARBA" id="ARBA00023004"/>
    </source>
</evidence>
<dbReference type="SMART" id="SM00267">
    <property type="entry name" value="GGDEF"/>
    <property type="match status" value="1"/>
</dbReference>
<dbReference type="NCBIfam" id="TIGR02481">
    <property type="entry name" value="hemeryth_dom"/>
    <property type="match status" value="1"/>
</dbReference>
<evidence type="ECO:0000256" key="1">
    <source>
        <dbReference type="ARBA" id="ARBA00010587"/>
    </source>
</evidence>
<dbReference type="Gene3D" id="3.30.70.270">
    <property type="match status" value="1"/>
</dbReference>
<comment type="catalytic activity">
    <reaction evidence="5">
        <text>2 GTP = 3',3'-c-di-GMP + 2 diphosphate</text>
        <dbReference type="Rhea" id="RHEA:24898"/>
        <dbReference type="ChEBI" id="CHEBI:33019"/>
        <dbReference type="ChEBI" id="CHEBI:37565"/>
        <dbReference type="ChEBI" id="CHEBI:58805"/>
        <dbReference type="EC" id="2.7.7.65"/>
    </reaction>
</comment>
<name>A0ABX6V867_9GAMM</name>
<proteinExistence type="inferred from homology"/>
<dbReference type="Proteomes" id="UP000316416">
    <property type="component" value="Chromosome"/>
</dbReference>
<organism evidence="7 8">
    <name type="scientific">Shewanella eurypsychrophilus</name>
    <dbReference type="NCBI Taxonomy" id="2593656"/>
    <lineage>
        <taxon>Bacteria</taxon>
        <taxon>Pseudomonadati</taxon>
        <taxon>Pseudomonadota</taxon>
        <taxon>Gammaproteobacteria</taxon>
        <taxon>Alteromonadales</taxon>
        <taxon>Shewanellaceae</taxon>
        <taxon>Shewanella</taxon>
    </lineage>
</organism>
<evidence type="ECO:0000259" key="6">
    <source>
        <dbReference type="PROSITE" id="PS50887"/>
    </source>
</evidence>
<dbReference type="InterPro" id="IPR029787">
    <property type="entry name" value="Nucleotide_cyclase"/>
</dbReference>
<evidence type="ECO:0000256" key="5">
    <source>
        <dbReference type="ARBA" id="ARBA00034247"/>
    </source>
</evidence>
<sequence>MDSFQWDSHYVTGLDDVDEQHFKLVSLINRFGRQIVRDELVLADIEGVLGELWDYTQNHFSDEELLMTHKGVDERHIKEQIKEHQYFLNEILSYQASISIQDRDTLKSLLKFLTQWLAFHILGADQNMAKQITAIDSGMTPMQAYRLEQTQTSNATTPLLTALNSLFEQVCDQNQQLKILNHSLEDKVNARTQALIDANKHLEKLSNTDSLTGLFNRRYAMEQLSQLWGQSQHEQHTLACILIDADDFKSVNDTFGHDAGDIVLCELARHLTHHLRTDDLICRLGGDEFIVISPNTQLSDIKQLAAKLHDEIANIKIALGEHYWLSSISVGVAVQTPHMAHYHDLIKQADKSLYQAKAREICIA</sequence>
<dbReference type="CDD" id="cd12107">
    <property type="entry name" value="Hemerythrin"/>
    <property type="match status" value="1"/>
</dbReference>
<comment type="similarity">
    <text evidence="1">Belongs to the hemerythrin family.</text>
</comment>
<dbReference type="InterPro" id="IPR012312">
    <property type="entry name" value="Hemerythrin-like"/>
</dbReference>
<gene>
    <name evidence="7" type="ORF">FM038_016600</name>
</gene>
<dbReference type="InterPro" id="IPR035938">
    <property type="entry name" value="Hemerythrin-like_sf"/>
</dbReference>
<dbReference type="NCBIfam" id="TIGR00254">
    <property type="entry name" value="GGDEF"/>
    <property type="match status" value="1"/>
</dbReference>
<dbReference type="SUPFAM" id="SSF47188">
    <property type="entry name" value="Hemerythrin-like"/>
    <property type="match status" value="1"/>
</dbReference>
<accession>A0ABX6V867</accession>
<dbReference type="RefSeq" id="WP_195873098.1">
    <property type="nucleotide sequence ID" value="NZ_CP045503.2"/>
</dbReference>
<dbReference type="PANTHER" id="PTHR45138:SF9">
    <property type="entry name" value="DIGUANYLATE CYCLASE DGCM-RELATED"/>
    <property type="match status" value="1"/>
</dbReference>
<dbReference type="EC" id="2.7.7.65" evidence="2"/>
<dbReference type="Gene3D" id="1.20.120.50">
    <property type="entry name" value="Hemerythrin-like"/>
    <property type="match status" value="1"/>
</dbReference>
<keyword evidence="4" id="KW-0408">Iron</keyword>
<dbReference type="PANTHER" id="PTHR45138">
    <property type="entry name" value="REGULATORY COMPONENTS OF SENSORY TRANSDUCTION SYSTEM"/>
    <property type="match status" value="1"/>
</dbReference>
<dbReference type="InterPro" id="IPR050469">
    <property type="entry name" value="Diguanylate_Cyclase"/>
</dbReference>
<keyword evidence="8" id="KW-1185">Reference proteome</keyword>
<dbReference type="InterPro" id="IPR012827">
    <property type="entry name" value="Hemerythrin_metal-bd"/>
</dbReference>
<evidence type="ECO:0000256" key="2">
    <source>
        <dbReference type="ARBA" id="ARBA00012528"/>
    </source>
</evidence>
<dbReference type="Pfam" id="PF00990">
    <property type="entry name" value="GGDEF"/>
    <property type="match status" value="1"/>
</dbReference>
<reference evidence="7" key="1">
    <citation type="submission" date="2021-07" db="EMBL/GenBank/DDBJ databases">
        <title>Shewanella sp. YLB-07 whole genome sequence.</title>
        <authorList>
            <person name="Yu L."/>
        </authorList>
    </citation>
    <scope>NUCLEOTIDE SEQUENCE</scope>
    <source>
        <strain evidence="7">YLB-08</strain>
    </source>
</reference>
<dbReference type="PROSITE" id="PS50887">
    <property type="entry name" value="GGDEF"/>
    <property type="match status" value="1"/>
</dbReference>
<dbReference type="CDD" id="cd01949">
    <property type="entry name" value="GGDEF"/>
    <property type="match status" value="1"/>
</dbReference>
<dbReference type="InterPro" id="IPR043128">
    <property type="entry name" value="Rev_trsase/Diguanyl_cyclase"/>
</dbReference>
<evidence type="ECO:0000256" key="3">
    <source>
        <dbReference type="ARBA" id="ARBA00022723"/>
    </source>
</evidence>
<dbReference type="InterPro" id="IPR000160">
    <property type="entry name" value="GGDEF_dom"/>
</dbReference>
<protein>
    <recommendedName>
        <fullName evidence="2">diguanylate cyclase</fullName>
        <ecNumber evidence="2">2.7.7.65</ecNumber>
    </recommendedName>
</protein>